<name>A0A0P1A5Y6_PLAHL</name>
<sequence length="49" mass="5643">MRDSSLQLHSNVQSEICLILPLLPFELLGCIFAGRIREFYSLNHLRARA</sequence>
<dbReference type="GeneID" id="36404612"/>
<protein>
    <submittedName>
        <fullName evidence="1">Uncharacterized protein</fullName>
    </submittedName>
</protein>
<evidence type="ECO:0000313" key="1">
    <source>
        <dbReference type="EMBL" id="CEG35436.1"/>
    </source>
</evidence>
<proteinExistence type="predicted"/>
<dbReference type="AlphaFoldDB" id="A0A0P1A5Y6"/>
<evidence type="ECO:0000313" key="2">
    <source>
        <dbReference type="Proteomes" id="UP000054928"/>
    </source>
</evidence>
<reference evidence="2" key="1">
    <citation type="submission" date="2014-09" db="EMBL/GenBank/DDBJ databases">
        <authorList>
            <person name="Sharma Rahul"/>
            <person name="Thines Marco"/>
        </authorList>
    </citation>
    <scope>NUCLEOTIDE SEQUENCE [LARGE SCALE GENOMIC DNA]</scope>
</reference>
<dbReference type="EMBL" id="CCYD01000041">
    <property type="protein sequence ID" value="CEG35436.1"/>
    <property type="molecule type" value="Genomic_DNA"/>
</dbReference>
<accession>A0A0P1A5Y6</accession>
<dbReference type="Proteomes" id="UP000054928">
    <property type="component" value="Unassembled WGS sequence"/>
</dbReference>
<organism evidence="1 2">
    <name type="scientific">Plasmopara halstedii</name>
    <name type="common">Downy mildew of sunflower</name>
    <dbReference type="NCBI Taxonomy" id="4781"/>
    <lineage>
        <taxon>Eukaryota</taxon>
        <taxon>Sar</taxon>
        <taxon>Stramenopiles</taxon>
        <taxon>Oomycota</taxon>
        <taxon>Peronosporomycetes</taxon>
        <taxon>Peronosporales</taxon>
        <taxon>Peronosporaceae</taxon>
        <taxon>Plasmopara</taxon>
    </lineage>
</organism>
<dbReference type="RefSeq" id="XP_024571805.1">
    <property type="nucleotide sequence ID" value="XM_024724159.1"/>
</dbReference>
<keyword evidence="2" id="KW-1185">Reference proteome</keyword>